<keyword evidence="2" id="KW-0012">Acyltransferase</keyword>
<name>A0ABX0LJQ3_9BURK</name>
<keyword evidence="1" id="KW-0808">Transferase</keyword>
<dbReference type="PANTHER" id="PTHR43877">
    <property type="entry name" value="AMINOALKYLPHOSPHONATE N-ACETYLTRANSFERASE-RELATED-RELATED"/>
    <property type="match status" value="1"/>
</dbReference>
<comment type="caution">
    <text evidence="4">The sequence shown here is derived from an EMBL/GenBank/DDBJ whole genome shotgun (WGS) entry which is preliminary data.</text>
</comment>
<proteinExistence type="predicted"/>
<dbReference type="Gene3D" id="3.40.630.30">
    <property type="match status" value="1"/>
</dbReference>
<reference evidence="4 5" key="1">
    <citation type="submission" date="2019-09" db="EMBL/GenBank/DDBJ databases">
        <title>Taxonomy of Antarctic Massilia spp.: description of Massilia rubra sp. nov., Massilia aquatica sp. nov., Massilia mucilaginosa sp. nov., Massilia frigida sp. nov. isolated from streams, lakes and regoliths.</title>
        <authorList>
            <person name="Holochova P."/>
            <person name="Sedlacek I."/>
            <person name="Kralova S."/>
            <person name="Maslanova I."/>
            <person name="Busse H.-J."/>
            <person name="Stankova E."/>
            <person name="Vrbovska V."/>
            <person name="Kovarovic V."/>
            <person name="Bartak M."/>
            <person name="Svec P."/>
            <person name="Pantucek R."/>
        </authorList>
    </citation>
    <scope>NUCLEOTIDE SEQUENCE [LARGE SCALE GENOMIC DNA]</scope>
    <source>
        <strain evidence="4 5">CCM 8692</strain>
    </source>
</reference>
<evidence type="ECO:0000313" key="5">
    <source>
        <dbReference type="Proteomes" id="UP000785613"/>
    </source>
</evidence>
<evidence type="ECO:0000256" key="2">
    <source>
        <dbReference type="ARBA" id="ARBA00023315"/>
    </source>
</evidence>
<sequence length="182" mass="19307">MFTIRLARMSEKPLLEALIARSGIGLAAGFYTPQQAAAITREVFGVDSALVQDGTYFAIEEDSTVVACGGWSRRATDFGGDGAKHGNDRLLDPASEPARIRAFFVDPAMARRGLGSMLLRHCMEAAARAGFGSLELVSTLPGEPLYLAHGFVALEPVALSLADGVVVRLTRMGRSLSRQPGG</sequence>
<dbReference type="PANTHER" id="PTHR43877:SF1">
    <property type="entry name" value="ACETYLTRANSFERASE"/>
    <property type="match status" value="1"/>
</dbReference>
<dbReference type="InterPro" id="IPR000182">
    <property type="entry name" value="GNAT_dom"/>
</dbReference>
<organism evidence="4 5">
    <name type="scientific">Massilia rubra</name>
    <dbReference type="NCBI Taxonomy" id="2607910"/>
    <lineage>
        <taxon>Bacteria</taxon>
        <taxon>Pseudomonadati</taxon>
        <taxon>Pseudomonadota</taxon>
        <taxon>Betaproteobacteria</taxon>
        <taxon>Burkholderiales</taxon>
        <taxon>Oxalobacteraceae</taxon>
        <taxon>Telluria group</taxon>
        <taxon>Massilia</taxon>
    </lineage>
</organism>
<dbReference type="SUPFAM" id="SSF55729">
    <property type="entry name" value="Acyl-CoA N-acyltransferases (Nat)"/>
    <property type="match status" value="1"/>
</dbReference>
<evidence type="ECO:0000259" key="3">
    <source>
        <dbReference type="PROSITE" id="PS51186"/>
    </source>
</evidence>
<dbReference type="CDD" id="cd04301">
    <property type="entry name" value="NAT_SF"/>
    <property type="match status" value="1"/>
</dbReference>
<gene>
    <name evidence="4" type="ORF">F0185_02660</name>
</gene>
<keyword evidence="5" id="KW-1185">Reference proteome</keyword>
<dbReference type="Pfam" id="PF00583">
    <property type="entry name" value="Acetyltransf_1"/>
    <property type="match status" value="1"/>
</dbReference>
<feature type="domain" description="N-acetyltransferase" evidence="3">
    <location>
        <begin position="2"/>
        <end position="172"/>
    </location>
</feature>
<dbReference type="PROSITE" id="PS51186">
    <property type="entry name" value="GNAT"/>
    <property type="match status" value="1"/>
</dbReference>
<dbReference type="EMBL" id="VUYU01000002">
    <property type="protein sequence ID" value="NHZ32492.1"/>
    <property type="molecule type" value="Genomic_DNA"/>
</dbReference>
<accession>A0ABX0LJQ3</accession>
<evidence type="ECO:0000313" key="4">
    <source>
        <dbReference type="EMBL" id="NHZ32492.1"/>
    </source>
</evidence>
<evidence type="ECO:0000256" key="1">
    <source>
        <dbReference type="ARBA" id="ARBA00022679"/>
    </source>
</evidence>
<dbReference type="InterPro" id="IPR016181">
    <property type="entry name" value="Acyl_CoA_acyltransferase"/>
</dbReference>
<dbReference type="RefSeq" id="WP_167221374.1">
    <property type="nucleotide sequence ID" value="NZ_VUYU01000002.1"/>
</dbReference>
<protein>
    <submittedName>
        <fullName evidence="4">GNAT family N-acetyltransferase</fullName>
    </submittedName>
</protein>
<dbReference type="Proteomes" id="UP000785613">
    <property type="component" value="Unassembled WGS sequence"/>
</dbReference>
<dbReference type="InterPro" id="IPR050832">
    <property type="entry name" value="Bact_Acetyltransf"/>
</dbReference>